<dbReference type="PANTHER" id="PTHR12286:SF5">
    <property type="entry name" value="SACCHAROPINE DEHYDROGENASE-LIKE OXIDOREDUCTASE"/>
    <property type="match status" value="1"/>
</dbReference>
<evidence type="ECO:0000256" key="2">
    <source>
        <dbReference type="SAM" id="Phobius"/>
    </source>
</evidence>
<comment type="similarity">
    <text evidence="1">Belongs to the saccharopine dehydrogenase family.</text>
</comment>
<protein>
    <recommendedName>
        <fullName evidence="3">Saccharopine dehydrogenase NADP binding domain-containing protein</fullName>
    </recommendedName>
</protein>
<keyword evidence="2" id="KW-1133">Transmembrane helix</keyword>
<dbReference type="FunFam" id="3.40.50.720:FF:000178">
    <property type="entry name" value="Saccharopine dehydrogenase-like oxidoreductase"/>
    <property type="match status" value="1"/>
</dbReference>
<dbReference type="InterPro" id="IPR036291">
    <property type="entry name" value="NAD(P)-bd_dom_sf"/>
</dbReference>
<dbReference type="SUPFAM" id="SSF51735">
    <property type="entry name" value="NAD(P)-binding Rossmann-fold domains"/>
    <property type="match status" value="1"/>
</dbReference>
<accession>A0A8K0CNE0</accession>
<dbReference type="EMBL" id="VTPC01086088">
    <property type="protein sequence ID" value="KAF2886885.1"/>
    <property type="molecule type" value="Genomic_DNA"/>
</dbReference>
<keyword evidence="5" id="KW-1185">Reference proteome</keyword>
<keyword evidence="2" id="KW-0472">Membrane</keyword>
<name>A0A8K0CNE0_IGNLU</name>
<feature type="transmembrane region" description="Helical" evidence="2">
    <location>
        <begin position="271"/>
        <end position="294"/>
    </location>
</feature>
<proteinExistence type="inferred from homology"/>
<dbReference type="Proteomes" id="UP000801492">
    <property type="component" value="Unassembled WGS sequence"/>
</dbReference>
<dbReference type="PANTHER" id="PTHR12286">
    <property type="entry name" value="SACCHAROPINE DEHYDROGENASE-LIKE OXIDOREDUCTASE"/>
    <property type="match status" value="1"/>
</dbReference>
<evidence type="ECO:0000313" key="5">
    <source>
        <dbReference type="Proteomes" id="UP000801492"/>
    </source>
</evidence>
<dbReference type="InterPro" id="IPR005097">
    <property type="entry name" value="Sacchrp_dh_NADP-bd"/>
</dbReference>
<sequence length="425" mass="47912">MSERLDIILFGATGITGKTTIPYLYKFAAEKSSLKWGIAGRSKQKLKDILSETAKRIDVHDLSHIPIIIADVENEDSIRSMTAQAKVIINCCGPYKLYGEVVIKACVDSGTHHLDLTAELQFIEEMKLKYHKEAEEKGIYIVNACGFDSVPSDLGTLFVEKHFEGTMNSVEMYMHTYFQAGSTSDPKIGYGTWASLVNAMGDFRNILSLRKKIYPKPLSDLRPKLSLRYPFHKIDNKWALPYPTTDAGIIQNSHKYFYDNEEKRPIQVRSYILMDSFITAMSVIFRGFFLFFLAQCKFGRNLLLKYPEFFTGGFFSSKDIPDDVSERIHFSFTLLCKGWKERITEIKCDTPTNKTVVGRISGINPVYGVTGLAATLGAISILKEPKQLPFKGGVYTPAVAFSKTSLLDELQKNGVIFEIISNKED</sequence>
<reference evidence="4" key="1">
    <citation type="submission" date="2019-08" db="EMBL/GenBank/DDBJ databases">
        <title>The genome of the North American firefly Photinus pyralis.</title>
        <authorList>
            <consortium name="Photinus pyralis genome working group"/>
            <person name="Fallon T.R."/>
            <person name="Sander Lower S.E."/>
            <person name="Weng J.-K."/>
        </authorList>
    </citation>
    <scope>NUCLEOTIDE SEQUENCE</scope>
    <source>
        <strain evidence="4">TRF0915ILg1</strain>
        <tissue evidence="4">Whole body</tissue>
    </source>
</reference>
<dbReference type="GO" id="GO:0005739">
    <property type="term" value="C:mitochondrion"/>
    <property type="evidence" value="ECO:0007669"/>
    <property type="project" value="TreeGrafter"/>
</dbReference>
<keyword evidence="2" id="KW-0812">Transmembrane</keyword>
<gene>
    <name evidence="4" type="ORF">ILUMI_19288</name>
</gene>
<dbReference type="Pfam" id="PF03435">
    <property type="entry name" value="Sacchrp_dh_NADP"/>
    <property type="match status" value="1"/>
</dbReference>
<evidence type="ECO:0000259" key="3">
    <source>
        <dbReference type="Pfam" id="PF03435"/>
    </source>
</evidence>
<feature type="domain" description="Saccharopine dehydrogenase NADP binding" evidence="3">
    <location>
        <begin position="7"/>
        <end position="142"/>
    </location>
</feature>
<dbReference type="GO" id="GO:0005886">
    <property type="term" value="C:plasma membrane"/>
    <property type="evidence" value="ECO:0007669"/>
    <property type="project" value="TreeGrafter"/>
</dbReference>
<organism evidence="4 5">
    <name type="scientific">Ignelater luminosus</name>
    <name type="common">Cucubano</name>
    <name type="synonym">Pyrophorus luminosus</name>
    <dbReference type="NCBI Taxonomy" id="2038154"/>
    <lineage>
        <taxon>Eukaryota</taxon>
        <taxon>Metazoa</taxon>
        <taxon>Ecdysozoa</taxon>
        <taxon>Arthropoda</taxon>
        <taxon>Hexapoda</taxon>
        <taxon>Insecta</taxon>
        <taxon>Pterygota</taxon>
        <taxon>Neoptera</taxon>
        <taxon>Endopterygota</taxon>
        <taxon>Coleoptera</taxon>
        <taxon>Polyphaga</taxon>
        <taxon>Elateriformia</taxon>
        <taxon>Elateroidea</taxon>
        <taxon>Elateridae</taxon>
        <taxon>Agrypninae</taxon>
        <taxon>Pyrophorini</taxon>
        <taxon>Ignelater</taxon>
    </lineage>
</organism>
<dbReference type="Gene3D" id="3.40.50.720">
    <property type="entry name" value="NAD(P)-binding Rossmann-like Domain"/>
    <property type="match status" value="1"/>
</dbReference>
<dbReference type="AlphaFoldDB" id="A0A8K0CNE0"/>
<dbReference type="InterPro" id="IPR051276">
    <property type="entry name" value="Saccharopine_DH-like_oxidrdct"/>
</dbReference>
<evidence type="ECO:0000313" key="4">
    <source>
        <dbReference type="EMBL" id="KAF2886885.1"/>
    </source>
</evidence>
<dbReference type="GO" id="GO:0005811">
    <property type="term" value="C:lipid droplet"/>
    <property type="evidence" value="ECO:0007669"/>
    <property type="project" value="TreeGrafter"/>
</dbReference>
<dbReference type="GO" id="GO:0009247">
    <property type="term" value="P:glycolipid biosynthetic process"/>
    <property type="evidence" value="ECO:0007669"/>
    <property type="project" value="TreeGrafter"/>
</dbReference>
<evidence type="ECO:0000256" key="1">
    <source>
        <dbReference type="ARBA" id="ARBA00038048"/>
    </source>
</evidence>
<comment type="caution">
    <text evidence="4">The sequence shown here is derived from an EMBL/GenBank/DDBJ whole genome shotgun (WGS) entry which is preliminary data.</text>
</comment>
<dbReference type="OrthoDB" id="10268090at2759"/>